<reference evidence="3 4" key="1">
    <citation type="submission" date="2018-09" db="EMBL/GenBank/DDBJ databases">
        <title>Profundibacter amoris BAR1 gen. nov., sp. nov., a new member of the Roseobacter clade isolated at Lokis Castle Vent Field on the Arctic Mid-Oceanic Ridge.</title>
        <authorList>
            <person name="Le Moine Bauer S."/>
            <person name="Sjoeberg A.G."/>
            <person name="L'Haridon S."/>
            <person name="Stokke R."/>
            <person name="Roalkvam I."/>
            <person name="Steen I.H."/>
            <person name="Dahle H."/>
        </authorList>
    </citation>
    <scope>NUCLEOTIDE SEQUENCE [LARGE SCALE GENOMIC DNA]</scope>
    <source>
        <strain evidence="3 4">BAR1</strain>
    </source>
</reference>
<comment type="similarity">
    <text evidence="1">Belongs to the universal stress protein A family.</text>
</comment>
<evidence type="ECO:0000256" key="1">
    <source>
        <dbReference type="ARBA" id="ARBA00008791"/>
    </source>
</evidence>
<organism evidence="3 4">
    <name type="scientific">Profundibacter amoris</name>
    <dbReference type="NCBI Taxonomy" id="2171755"/>
    <lineage>
        <taxon>Bacteria</taxon>
        <taxon>Pseudomonadati</taxon>
        <taxon>Pseudomonadota</taxon>
        <taxon>Alphaproteobacteria</taxon>
        <taxon>Rhodobacterales</taxon>
        <taxon>Paracoccaceae</taxon>
        <taxon>Profundibacter</taxon>
    </lineage>
</organism>
<dbReference type="PRINTS" id="PR01438">
    <property type="entry name" value="UNVRSLSTRESS"/>
</dbReference>
<evidence type="ECO:0000259" key="2">
    <source>
        <dbReference type="Pfam" id="PF00582"/>
    </source>
</evidence>
<dbReference type="EMBL" id="CP032125">
    <property type="protein sequence ID" value="AXX97042.1"/>
    <property type="molecule type" value="Genomic_DNA"/>
</dbReference>
<keyword evidence="4" id="KW-1185">Reference proteome</keyword>
<dbReference type="SUPFAM" id="SSF52402">
    <property type="entry name" value="Adenine nucleotide alpha hydrolases-like"/>
    <property type="match status" value="2"/>
</dbReference>
<dbReference type="Gene3D" id="3.40.50.12370">
    <property type="match status" value="1"/>
</dbReference>
<dbReference type="Proteomes" id="UP000261704">
    <property type="component" value="Chromosome"/>
</dbReference>
<dbReference type="PANTHER" id="PTHR46268">
    <property type="entry name" value="STRESS RESPONSE PROTEIN NHAX"/>
    <property type="match status" value="1"/>
</dbReference>
<dbReference type="KEGG" id="pamo:BAR1_03305"/>
<dbReference type="PANTHER" id="PTHR46268:SF15">
    <property type="entry name" value="UNIVERSAL STRESS PROTEIN HP_0031"/>
    <property type="match status" value="1"/>
</dbReference>
<evidence type="ECO:0000313" key="4">
    <source>
        <dbReference type="Proteomes" id="UP000261704"/>
    </source>
</evidence>
<dbReference type="CDD" id="cd00293">
    <property type="entry name" value="USP-like"/>
    <property type="match status" value="1"/>
</dbReference>
<evidence type="ECO:0000313" key="3">
    <source>
        <dbReference type="EMBL" id="AXX97042.1"/>
    </source>
</evidence>
<dbReference type="OrthoDB" id="9804721at2"/>
<gene>
    <name evidence="3" type="ORF">BAR1_03305</name>
</gene>
<dbReference type="Pfam" id="PF00582">
    <property type="entry name" value="Usp"/>
    <property type="match status" value="1"/>
</dbReference>
<feature type="domain" description="UspA" evidence="2">
    <location>
        <begin position="167"/>
        <end position="289"/>
    </location>
</feature>
<protein>
    <submittedName>
        <fullName evidence="3">Universal stress protein</fullName>
    </submittedName>
</protein>
<name>A0A347UDW4_9RHOB</name>
<dbReference type="InterPro" id="IPR006015">
    <property type="entry name" value="Universal_stress_UspA"/>
</dbReference>
<sequence length="291" mass="31541">MGKIFKRRPPVSYKDLLVHLDDTDICAERVAAAVALAKREGARLTGIALALESTISTYIGIDFPSSLTDAQQEIVQKAARSAVEKFESAAIGAGIEFRSWVVACSASKAPARLAFFARHADLIFVGQPNPNEKGKAFQENLLEAVLLNTGRPVYVVPYIGRFDAKVRKAVIAWDGSKKAVRAVNDAIPMLKARKEVIVLVINPKKRSGEFGGQQGENLVDHLERYGINAKVATVVNPDLSVDTTIQNYISDSGADLLVMGAFGHSRLREKAFGGVTDSILHQMIVPVLMAE</sequence>
<proteinExistence type="inferred from homology"/>
<dbReference type="AlphaFoldDB" id="A0A347UDW4"/>
<accession>A0A347UDW4</accession>
<dbReference type="InterPro" id="IPR006016">
    <property type="entry name" value="UspA"/>
</dbReference>